<accession>A0ABR2NGN0</accession>
<reference evidence="1 2" key="1">
    <citation type="journal article" date="2024" name="G3 (Bethesda)">
        <title>Genome assembly of Hibiscus sabdariffa L. provides insights into metabolisms of medicinal natural products.</title>
        <authorList>
            <person name="Kim T."/>
        </authorList>
    </citation>
    <scope>NUCLEOTIDE SEQUENCE [LARGE SCALE GENOMIC DNA]</scope>
    <source>
        <strain evidence="1">TK-2024</strain>
        <tissue evidence="1">Old leaves</tissue>
    </source>
</reference>
<dbReference type="EMBL" id="JBBPBN010000147">
    <property type="protein sequence ID" value="KAK8975349.1"/>
    <property type="molecule type" value="Genomic_DNA"/>
</dbReference>
<dbReference type="Proteomes" id="UP001396334">
    <property type="component" value="Unassembled WGS sequence"/>
</dbReference>
<evidence type="ECO:0000313" key="1">
    <source>
        <dbReference type="EMBL" id="KAK8975349.1"/>
    </source>
</evidence>
<name>A0ABR2NGN0_9ROSI</name>
<proteinExistence type="predicted"/>
<comment type="caution">
    <text evidence="1">The sequence shown here is derived from an EMBL/GenBank/DDBJ whole genome shotgun (WGS) entry which is preliminary data.</text>
</comment>
<keyword evidence="2" id="KW-1185">Reference proteome</keyword>
<evidence type="ECO:0000313" key="2">
    <source>
        <dbReference type="Proteomes" id="UP001396334"/>
    </source>
</evidence>
<gene>
    <name evidence="1" type="ORF">V6N11_063311</name>
</gene>
<sequence length="94" mass="10650">MGMEALVTMFLSKSNVEGETRNQIDPTVNLGEPRVTSMAVDTNPSMSFPELQEPNRKYGKRKKLGIMFIGDEENIVANFVQVEERELQQNSSRD</sequence>
<protein>
    <submittedName>
        <fullName evidence="1">Uncharacterized protein</fullName>
    </submittedName>
</protein>
<organism evidence="1 2">
    <name type="scientific">Hibiscus sabdariffa</name>
    <name type="common">roselle</name>
    <dbReference type="NCBI Taxonomy" id="183260"/>
    <lineage>
        <taxon>Eukaryota</taxon>
        <taxon>Viridiplantae</taxon>
        <taxon>Streptophyta</taxon>
        <taxon>Embryophyta</taxon>
        <taxon>Tracheophyta</taxon>
        <taxon>Spermatophyta</taxon>
        <taxon>Magnoliopsida</taxon>
        <taxon>eudicotyledons</taxon>
        <taxon>Gunneridae</taxon>
        <taxon>Pentapetalae</taxon>
        <taxon>rosids</taxon>
        <taxon>malvids</taxon>
        <taxon>Malvales</taxon>
        <taxon>Malvaceae</taxon>
        <taxon>Malvoideae</taxon>
        <taxon>Hibiscus</taxon>
    </lineage>
</organism>